<proteinExistence type="predicted"/>
<name>A0AAV4VH14_CAEEX</name>
<evidence type="ECO:0000313" key="2">
    <source>
        <dbReference type="Proteomes" id="UP001054945"/>
    </source>
</evidence>
<protein>
    <submittedName>
        <fullName evidence="1">Uncharacterized protein</fullName>
    </submittedName>
</protein>
<sequence>MFACSVTWVAVVSQSRDKAQLGAALTKAHLEGLGLRFLDTQRIALGCHWLSGITLNPQSVGYAIRANGDATCISQCMACYHSVGSGRTYFLYKFHYVANKRKCTLLS</sequence>
<comment type="caution">
    <text evidence="1">The sequence shown here is derived from an EMBL/GenBank/DDBJ whole genome shotgun (WGS) entry which is preliminary data.</text>
</comment>
<evidence type="ECO:0000313" key="1">
    <source>
        <dbReference type="EMBL" id="GIY68914.1"/>
    </source>
</evidence>
<dbReference type="Proteomes" id="UP001054945">
    <property type="component" value="Unassembled WGS sequence"/>
</dbReference>
<gene>
    <name evidence="1" type="ORF">CEXT_95581</name>
</gene>
<reference evidence="1 2" key="1">
    <citation type="submission" date="2021-06" db="EMBL/GenBank/DDBJ databases">
        <title>Caerostris extrusa draft genome.</title>
        <authorList>
            <person name="Kono N."/>
            <person name="Arakawa K."/>
        </authorList>
    </citation>
    <scope>NUCLEOTIDE SEQUENCE [LARGE SCALE GENOMIC DNA]</scope>
</reference>
<dbReference type="EMBL" id="BPLR01014463">
    <property type="protein sequence ID" value="GIY68914.1"/>
    <property type="molecule type" value="Genomic_DNA"/>
</dbReference>
<accession>A0AAV4VH14</accession>
<dbReference type="AlphaFoldDB" id="A0AAV4VH14"/>
<keyword evidence="2" id="KW-1185">Reference proteome</keyword>
<organism evidence="1 2">
    <name type="scientific">Caerostris extrusa</name>
    <name type="common">Bark spider</name>
    <name type="synonym">Caerostris bankana</name>
    <dbReference type="NCBI Taxonomy" id="172846"/>
    <lineage>
        <taxon>Eukaryota</taxon>
        <taxon>Metazoa</taxon>
        <taxon>Ecdysozoa</taxon>
        <taxon>Arthropoda</taxon>
        <taxon>Chelicerata</taxon>
        <taxon>Arachnida</taxon>
        <taxon>Araneae</taxon>
        <taxon>Araneomorphae</taxon>
        <taxon>Entelegynae</taxon>
        <taxon>Araneoidea</taxon>
        <taxon>Araneidae</taxon>
        <taxon>Caerostris</taxon>
    </lineage>
</organism>